<feature type="modified residue" description="4-aspartylphosphate" evidence="5">
    <location>
        <position position="66"/>
    </location>
</feature>
<sequence>MSDAVAEAQRSAPVSVVVVDDNDVVRTGLRALLRSSPRLRVVGEAADGDEAVRVVRAMRPDVTLLDVRMPRRDGVQVLAQVADCTRALMLTYAEAPDVVRAALAAGASGYLVHGHFTAEELTLAVLSVAGGSLLFAGPSVAAVRSGLQPASEETAYRAGFGLSARELEVMELVAKGEGNRAISKALFLSEKTVKNHVNHVFAKLGVVSRAEAVAVWLGQVSR</sequence>
<protein>
    <submittedName>
        <fullName evidence="8">Response regulator transcription factor</fullName>
    </submittedName>
</protein>
<feature type="domain" description="HTH luxR-type" evidence="6">
    <location>
        <begin position="155"/>
        <end position="220"/>
    </location>
</feature>
<dbReference type="CDD" id="cd06170">
    <property type="entry name" value="LuxR_C_like"/>
    <property type="match status" value="1"/>
</dbReference>
<evidence type="ECO:0000256" key="1">
    <source>
        <dbReference type="ARBA" id="ARBA00022553"/>
    </source>
</evidence>
<evidence type="ECO:0000256" key="4">
    <source>
        <dbReference type="ARBA" id="ARBA00023163"/>
    </source>
</evidence>
<dbReference type="PROSITE" id="PS50110">
    <property type="entry name" value="RESPONSE_REGULATORY"/>
    <property type="match status" value="1"/>
</dbReference>
<dbReference type="PRINTS" id="PR00038">
    <property type="entry name" value="HTHLUXR"/>
</dbReference>
<dbReference type="InterPro" id="IPR039420">
    <property type="entry name" value="WalR-like"/>
</dbReference>
<evidence type="ECO:0000256" key="2">
    <source>
        <dbReference type="ARBA" id="ARBA00023015"/>
    </source>
</evidence>
<dbReference type="SUPFAM" id="SSF52172">
    <property type="entry name" value="CheY-like"/>
    <property type="match status" value="1"/>
</dbReference>
<dbReference type="Gene3D" id="3.40.50.2300">
    <property type="match status" value="1"/>
</dbReference>
<dbReference type="Proteomes" id="UP000291758">
    <property type="component" value="Chromosome"/>
</dbReference>
<dbReference type="SMART" id="SM00421">
    <property type="entry name" value="HTH_LUXR"/>
    <property type="match status" value="1"/>
</dbReference>
<dbReference type="PANTHER" id="PTHR43214:SF24">
    <property type="entry name" value="TRANSCRIPTIONAL REGULATORY PROTEIN NARL-RELATED"/>
    <property type="match status" value="1"/>
</dbReference>
<gene>
    <name evidence="8" type="ORF">ET495_15495</name>
</gene>
<accession>A0A4V0YEJ0</accession>
<evidence type="ECO:0000259" key="6">
    <source>
        <dbReference type="PROSITE" id="PS50043"/>
    </source>
</evidence>
<dbReference type="SMART" id="SM00448">
    <property type="entry name" value="REC"/>
    <property type="match status" value="1"/>
</dbReference>
<dbReference type="PANTHER" id="PTHR43214">
    <property type="entry name" value="TWO-COMPONENT RESPONSE REGULATOR"/>
    <property type="match status" value="1"/>
</dbReference>
<dbReference type="GO" id="GO:0000160">
    <property type="term" value="P:phosphorelay signal transduction system"/>
    <property type="evidence" value="ECO:0007669"/>
    <property type="project" value="InterPro"/>
</dbReference>
<dbReference type="InterPro" id="IPR000792">
    <property type="entry name" value="Tscrpt_reg_LuxR_C"/>
</dbReference>
<keyword evidence="4" id="KW-0804">Transcription</keyword>
<dbReference type="KEGG" id="xyl:ET495_15495"/>
<dbReference type="AlphaFoldDB" id="A0A4V0YEJ0"/>
<evidence type="ECO:0000259" key="7">
    <source>
        <dbReference type="PROSITE" id="PS50110"/>
    </source>
</evidence>
<organism evidence="8 9">
    <name type="scientific">Xylanimonas allomyrinae</name>
    <dbReference type="NCBI Taxonomy" id="2509459"/>
    <lineage>
        <taxon>Bacteria</taxon>
        <taxon>Bacillati</taxon>
        <taxon>Actinomycetota</taxon>
        <taxon>Actinomycetes</taxon>
        <taxon>Micrococcales</taxon>
        <taxon>Promicromonosporaceae</taxon>
        <taxon>Xylanimonas</taxon>
    </lineage>
</organism>
<dbReference type="PROSITE" id="PS00622">
    <property type="entry name" value="HTH_LUXR_1"/>
    <property type="match status" value="1"/>
</dbReference>
<evidence type="ECO:0000313" key="9">
    <source>
        <dbReference type="Proteomes" id="UP000291758"/>
    </source>
</evidence>
<proteinExistence type="predicted"/>
<dbReference type="SUPFAM" id="SSF46894">
    <property type="entry name" value="C-terminal effector domain of the bipartite response regulators"/>
    <property type="match status" value="1"/>
</dbReference>
<dbReference type="OrthoDB" id="9808843at2"/>
<dbReference type="InterPro" id="IPR016032">
    <property type="entry name" value="Sig_transdc_resp-reg_C-effctor"/>
</dbReference>
<evidence type="ECO:0000256" key="5">
    <source>
        <dbReference type="PROSITE-ProRule" id="PRU00169"/>
    </source>
</evidence>
<evidence type="ECO:0000313" key="8">
    <source>
        <dbReference type="EMBL" id="QAY64381.1"/>
    </source>
</evidence>
<dbReference type="Pfam" id="PF00072">
    <property type="entry name" value="Response_reg"/>
    <property type="match status" value="1"/>
</dbReference>
<dbReference type="PROSITE" id="PS50043">
    <property type="entry name" value="HTH_LUXR_2"/>
    <property type="match status" value="1"/>
</dbReference>
<name>A0A4V0YEJ0_9MICO</name>
<keyword evidence="2" id="KW-0805">Transcription regulation</keyword>
<dbReference type="CDD" id="cd17535">
    <property type="entry name" value="REC_NarL-like"/>
    <property type="match status" value="1"/>
</dbReference>
<dbReference type="GO" id="GO:0006355">
    <property type="term" value="P:regulation of DNA-templated transcription"/>
    <property type="evidence" value="ECO:0007669"/>
    <property type="project" value="InterPro"/>
</dbReference>
<keyword evidence="9" id="KW-1185">Reference proteome</keyword>
<keyword evidence="1 5" id="KW-0597">Phosphoprotein</keyword>
<dbReference type="InterPro" id="IPR058245">
    <property type="entry name" value="NreC/VraR/RcsB-like_REC"/>
</dbReference>
<dbReference type="InterPro" id="IPR001789">
    <property type="entry name" value="Sig_transdc_resp-reg_receiver"/>
</dbReference>
<dbReference type="Pfam" id="PF00196">
    <property type="entry name" value="GerE"/>
    <property type="match status" value="1"/>
</dbReference>
<dbReference type="GO" id="GO:0003677">
    <property type="term" value="F:DNA binding"/>
    <property type="evidence" value="ECO:0007669"/>
    <property type="project" value="UniProtKB-KW"/>
</dbReference>
<feature type="domain" description="Response regulatory" evidence="7">
    <location>
        <begin position="15"/>
        <end position="128"/>
    </location>
</feature>
<dbReference type="RefSeq" id="WP_129205532.1">
    <property type="nucleotide sequence ID" value="NZ_CP035495.1"/>
</dbReference>
<dbReference type="InterPro" id="IPR011006">
    <property type="entry name" value="CheY-like_superfamily"/>
</dbReference>
<dbReference type="EMBL" id="CP035495">
    <property type="protein sequence ID" value="QAY64381.1"/>
    <property type="molecule type" value="Genomic_DNA"/>
</dbReference>
<keyword evidence="3" id="KW-0238">DNA-binding</keyword>
<evidence type="ECO:0000256" key="3">
    <source>
        <dbReference type="ARBA" id="ARBA00023125"/>
    </source>
</evidence>
<reference evidence="8 9" key="1">
    <citation type="submission" date="2019-01" db="EMBL/GenBank/DDBJ databases">
        <title>Genome sequencing of strain 2JSPR-7.</title>
        <authorList>
            <person name="Heo J."/>
            <person name="Kim S.-J."/>
            <person name="Kim J.-S."/>
            <person name="Hong S.-B."/>
            <person name="Kwon S.-W."/>
        </authorList>
    </citation>
    <scope>NUCLEOTIDE SEQUENCE [LARGE SCALE GENOMIC DNA]</scope>
    <source>
        <strain evidence="8 9">2JSPR-7</strain>
    </source>
</reference>